<feature type="transmembrane region" description="Helical" evidence="6">
    <location>
        <begin position="161"/>
        <end position="184"/>
    </location>
</feature>
<keyword evidence="2" id="KW-1003">Cell membrane</keyword>
<feature type="transmembrane region" description="Helical" evidence="6">
    <location>
        <begin position="233"/>
        <end position="253"/>
    </location>
</feature>
<dbReference type="Proteomes" id="UP001302662">
    <property type="component" value="Chromosome"/>
</dbReference>
<keyword evidence="4 6" id="KW-1133">Transmembrane helix</keyword>
<dbReference type="GO" id="GO:0005886">
    <property type="term" value="C:plasma membrane"/>
    <property type="evidence" value="ECO:0007669"/>
    <property type="project" value="UniProtKB-SubCell"/>
</dbReference>
<dbReference type="KEGG" id="mees:MmiEs2_09660"/>
<reference evidence="7 8" key="1">
    <citation type="submission" date="2023-07" db="EMBL/GenBank/DDBJ databases">
        <title>Closed genome sequence of Methanimicrococcus sp. Es2.</title>
        <authorList>
            <person name="Protasov E."/>
            <person name="Platt K."/>
            <person name="Reeh H."/>
            <person name="Poehlein A."/>
            <person name="Daniel R."/>
            <person name="Brune A."/>
        </authorList>
    </citation>
    <scope>NUCLEOTIDE SEQUENCE [LARGE SCALE GENOMIC DNA]</scope>
    <source>
        <strain evidence="7 8">Es2</strain>
    </source>
</reference>
<evidence type="ECO:0000313" key="8">
    <source>
        <dbReference type="Proteomes" id="UP001302662"/>
    </source>
</evidence>
<dbReference type="PIRSF" id="PIRSF000267">
    <property type="entry name" value="Cyt_oxidse_sub2"/>
    <property type="match status" value="1"/>
</dbReference>
<accession>A0AA97A880</accession>
<dbReference type="PANTHER" id="PTHR43141:SF4">
    <property type="entry name" value="CYTOCHROME BD2 SUBUNIT II"/>
    <property type="match status" value="1"/>
</dbReference>
<name>A0AA97A880_9EURY</name>
<feature type="transmembrane region" description="Helical" evidence="6">
    <location>
        <begin position="260"/>
        <end position="286"/>
    </location>
</feature>
<dbReference type="PANTHER" id="PTHR43141">
    <property type="entry name" value="CYTOCHROME BD2 SUBUNIT II"/>
    <property type="match status" value="1"/>
</dbReference>
<proteinExistence type="predicted"/>
<dbReference type="GO" id="GO:0019646">
    <property type="term" value="P:aerobic electron transport chain"/>
    <property type="evidence" value="ECO:0007669"/>
    <property type="project" value="TreeGrafter"/>
</dbReference>
<feature type="transmembrane region" description="Helical" evidence="6">
    <location>
        <begin position="205"/>
        <end position="221"/>
    </location>
</feature>
<feature type="transmembrane region" description="Helical" evidence="6">
    <location>
        <begin position="85"/>
        <end position="108"/>
    </location>
</feature>
<feature type="transmembrane region" description="Helical" evidence="6">
    <location>
        <begin position="306"/>
        <end position="328"/>
    </location>
</feature>
<evidence type="ECO:0000256" key="2">
    <source>
        <dbReference type="ARBA" id="ARBA00022475"/>
    </source>
</evidence>
<dbReference type="GeneID" id="85197431"/>
<dbReference type="Pfam" id="PF02322">
    <property type="entry name" value="Cyt_bd_oxida_II"/>
    <property type="match status" value="1"/>
</dbReference>
<evidence type="ECO:0000256" key="5">
    <source>
        <dbReference type="ARBA" id="ARBA00023136"/>
    </source>
</evidence>
<sequence length="346" mass="38092">MLDYELLINIWFVLWCVIWAIYLVVDSFPLGAGMLAAFLPKNMAQTLQVAKSVGPFWGGNQVWLILAAGGTFAAFPLIFSKMFTWLYIPMMLLLIAIILRGICIELIYQDSNATLQKIFRYGWALGSLLITVVLGVAFTNFFRGMVINANYVYEGTLLGLFNVHALLGALLFVLLFLTSGAFWVAHKTSGEISGKCADFGKKSSVAVAIVALIYILALFNTDGFAVNYNAYPILYAIPLIAVVFALACIALAWKKSNRPLFAFLANLGTIFFGAATGVVTLYPYILKSTINPEYGVSIFAGASSQLTLSLMFYAALIFVPIVIIYQLWSYTKFKEKIPENGGEVID</sequence>
<dbReference type="GO" id="GO:0070069">
    <property type="term" value="C:cytochrome complex"/>
    <property type="evidence" value="ECO:0007669"/>
    <property type="project" value="TreeGrafter"/>
</dbReference>
<gene>
    <name evidence="7" type="primary">cydB</name>
    <name evidence="7" type="ORF">MmiEs2_09660</name>
</gene>
<evidence type="ECO:0000313" key="7">
    <source>
        <dbReference type="EMBL" id="WNY28763.1"/>
    </source>
</evidence>
<keyword evidence="5 6" id="KW-0472">Membrane</keyword>
<keyword evidence="8" id="KW-1185">Reference proteome</keyword>
<dbReference type="AlphaFoldDB" id="A0AA97A880"/>
<evidence type="ECO:0000256" key="4">
    <source>
        <dbReference type="ARBA" id="ARBA00022989"/>
    </source>
</evidence>
<feature type="transmembrane region" description="Helical" evidence="6">
    <location>
        <begin position="120"/>
        <end position="141"/>
    </location>
</feature>
<evidence type="ECO:0000256" key="1">
    <source>
        <dbReference type="ARBA" id="ARBA00004651"/>
    </source>
</evidence>
<comment type="subcellular location">
    <subcellularLocation>
        <location evidence="1">Cell membrane</location>
        <topology evidence="1">Multi-pass membrane protein</topology>
    </subcellularLocation>
</comment>
<dbReference type="InterPro" id="IPR003317">
    <property type="entry name" value="Cyt-d_oxidase_su2"/>
</dbReference>
<protein>
    <submittedName>
        <fullName evidence="7">Cytochrome bd-I ubiquinol oxidase subunit 2</fullName>
    </submittedName>
</protein>
<evidence type="ECO:0000256" key="3">
    <source>
        <dbReference type="ARBA" id="ARBA00022692"/>
    </source>
</evidence>
<keyword evidence="3 6" id="KW-0812">Transmembrane</keyword>
<feature type="transmembrane region" description="Helical" evidence="6">
    <location>
        <begin position="12"/>
        <end position="39"/>
    </location>
</feature>
<dbReference type="RefSeq" id="WP_316558767.1">
    <property type="nucleotide sequence ID" value="NZ_CP131062.1"/>
</dbReference>
<evidence type="ECO:0000256" key="6">
    <source>
        <dbReference type="SAM" id="Phobius"/>
    </source>
</evidence>
<dbReference type="EMBL" id="CP131062">
    <property type="protein sequence ID" value="WNY28763.1"/>
    <property type="molecule type" value="Genomic_DNA"/>
</dbReference>
<dbReference type="GO" id="GO:0016682">
    <property type="term" value="F:oxidoreductase activity, acting on diphenols and related substances as donors, oxygen as acceptor"/>
    <property type="evidence" value="ECO:0007669"/>
    <property type="project" value="TreeGrafter"/>
</dbReference>
<dbReference type="NCBIfam" id="TIGR00203">
    <property type="entry name" value="cydB"/>
    <property type="match status" value="1"/>
</dbReference>
<dbReference type="GO" id="GO:0009055">
    <property type="term" value="F:electron transfer activity"/>
    <property type="evidence" value="ECO:0007669"/>
    <property type="project" value="TreeGrafter"/>
</dbReference>
<feature type="transmembrane region" description="Helical" evidence="6">
    <location>
        <begin position="60"/>
        <end position="79"/>
    </location>
</feature>
<organism evidence="7 8">
    <name type="scientific">Methanimicrococcus stummii</name>
    <dbReference type="NCBI Taxonomy" id="3028294"/>
    <lineage>
        <taxon>Archaea</taxon>
        <taxon>Methanobacteriati</taxon>
        <taxon>Methanobacteriota</taxon>
        <taxon>Stenosarchaea group</taxon>
        <taxon>Methanomicrobia</taxon>
        <taxon>Methanosarcinales</taxon>
        <taxon>Methanosarcinaceae</taxon>
        <taxon>Methanimicrococcus</taxon>
    </lineage>
</organism>